<dbReference type="GeneID" id="77730749"/>
<dbReference type="PANTHER" id="PTHR12398:SF20">
    <property type="entry name" value="PROTEIN PHOSPHATASE 1 REGULATORY INHIBITOR SUBUNIT 2"/>
    <property type="match status" value="1"/>
</dbReference>
<reference evidence="2" key="1">
    <citation type="journal article" date="2022" name="G3 (Bethesda)">
        <title>High quality genome of the basidiomycete yeast Dioszegia hungarica PDD-24b-2 isolated from cloud water.</title>
        <authorList>
            <person name="Jarrige D."/>
            <person name="Haridas S."/>
            <person name="Bleykasten-Grosshans C."/>
            <person name="Joly M."/>
            <person name="Nadalig T."/>
            <person name="Sancelme M."/>
            <person name="Vuilleumier S."/>
            <person name="Grigoriev I.V."/>
            <person name="Amato P."/>
            <person name="Bringel F."/>
        </authorList>
    </citation>
    <scope>NUCLEOTIDE SEQUENCE</scope>
    <source>
        <strain evidence="2">PDD-24b-2</strain>
    </source>
</reference>
<evidence type="ECO:0008006" key="4">
    <source>
        <dbReference type="Google" id="ProtNLM"/>
    </source>
</evidence>
<comment type="caution">
    <text evidence="2">The sequence shown here is derived from an EMBL/GenBank/DDBJ whole genome shotgun (WGS) entry which is preliminary data.</text>
</comment>
<feature type="compositionally biased region" description="Basic and acidic residues" evidence="1">
    <location>
        <begin position="42"/>
        <end position="52"/>
    </location>
</feature>
<evidence type="ECO:0000256" key="1">
    <source>
        <dbReference type="SAM" id="MobiDB-lite"/>
    </source>
</evidence>
<feature type="compositionally biased region" description="Low complexity" evidence="1">
    <location>
        <begin position="185"/>
        <end position="194"/>
    </location>
</feature>
<dbReference type="PANTHER" id="PTHR12398">
    <property type="entry name" value="PROTEIN PHOSPHATASE INHIBITOR"/>
    <property type="match status" value="1"/>
</dbReference>
<feature type="compositionally biased region" description="Pro residues" evidence="1">
    <location>
        <begin position="1"/>
        <end position="18"/>
    </location>
</feature>
<dbReference type="AlphaFoldDB" id="A0AA38LRR0"/>
<feature type="compositionally biased region" description="Low complexity" evidence="1">
    <location>
        <begin position="154"/>
        <end position="178"/>
    </location>
</feature>
<accession>A0AA38LRR0</accession>
<evidence type="ECO:0000313" key="2">
    <source>
        <dbReference type="EMBL" id="KAI9631754.1"/>
    </source>
</evidence>
<keyword evidence="3" id="KW-1185">Reference proteome</keyword>
<gene>
    <name evidence="2" type="ORF">MKK02DRAFT_41381</name>
</gene>
<sequence>MTPPHPMHIDIPPNPPSRAPGDLPESLEARILGESDMPIDLDGNHDHDHAEAVDLEPTTPSAARPPPAKGILKNGLRRPSQIGEGDQPATEAERVQWDEKNLVDTEAEKNSTMKITEPKTPYVWGNGERDDAMSDVPDFDLQQSPGRSSDRRPSLASTRSSSSSRSASFSLPTKSGPVRPGGGSFSSSRSRTPSDPAPAQAQAHLIAPNPGGETSDGKTAALPSGHGTEVTGMALGATSANTAANAQRPAQHGEEAGGDVFSDSDEEMTEEQKAEREQFKEKRKEHYAMEAKLALKRARELMDQDEAAEGVEDEEEGDGGMEVDEVDGGFLNGQGK</sequence>
<dbReference type="EMBL" id="JAKWFO010000016">
    <property type="protein sequence ID" value="KAI9631754.1"/>
    <property type="molecule type" value="Genomic_DNA"/>
</dbReference>
<dbReference type="Pfam" id="PF04979">
    <property type="entry name" value="IPP-2"/>
    <property type="match status" value="2"/>
</dbReference>
<name>A0AA38LRR0_9TREE</name>
<dbReference type="Proteomes" id="UP001164286">
    <property type="component" value="Unassembled WGS sequence"/>
</dbReference>
<proteinExistence type="predicted"/>
<evidence type="ECO:0000313" key="3">
    <source>
        <dbReference type="Proteomes" id="UP001164286"/>
    </source>
</evidence>
<organism evidence="2 3">
    <name type="scientific">Dioszegia hungarica</name>
    <dbReference type="NCBI Taxonomy" id="4972"/>
    <lineage>
        <taxon>Eukaryota</taxon>
        <taxon>Fungi</taxon>
        <taxon>Dikarya</taxon>
        <taxon>Basidiomycota</taxon>
        <taxon>Agaricomycotina</taxon>
        <taxon>Tremellomycetes</taxon>
        <taxon>Tremellales</taxon>
        <taxon>Bulleribasidiaceae</taxon>
        <taxon>Dioszegia</taxon>
    </lineage>
</organism>
<dbReference type="InterPro" id="IPR007062">
    <property type="entry name" value="PPI-2"/>
</dbReference>
<feature type="compositionally biased region" description="Acidic residues" evidence="1">
    <location>
        <begin position="303"/>
        <end position="327"/>
    </location>
</feature>
<feature type="compositionally biased region" description="Basic and acidic residues" evidence="1">
    <location>
        <begin position="270"/>
        <end position="285"/>
    </location>
</feature>
<feature type="region of interest" description="Disordered" evidence="1">
    <location>
        <begin position="1"/>
        <end position="285"/>
    </location>
</feature>
<dbReference type="Gene3D" id="6.10.250.1050">
    <property type="match status" value="2"/>
</dbReference>
<dbReference type="GO" id="GO:0004864">
    <property type="term" value="F:protein phosphatase inhibitor activity"/>
    <property type="evidence" value="ECO:0007669"/>
    <property type="project" value="InterPro"/>
</dbReference>
<feature type="region of interest" description="Disordered" evidence="1">
    <location>
        <begin position="300"/>
        <end position="336"/>
    </location>
</feature>
<feature type="compositionally biased region" description="Basic and acidic residues" evidence="1">
    <location>
        <begin position="91"/>
        <end position="111"/>
    </location>
</feature>
<protein>
    <recommendedName>
        <fullName evidence="4">Protein phosphatase inhibitor 2 (IPP-2)</fullName>
    </recommendedName>
</protein>
<dbReference type="RefSeq" id="XP_052941531.1">
    <property type="nucleotide sequence ID" value="XM_053091544.1"/>
</dbReference>
<dbReference type="GO" id="GO:0009966">
    <property type="term" value="P:regulation of signal transduction"/>
    <property type="evidence" value="ECO:0007669"/>
    <property type="project" value="InterPro"/>
</dbReference>